<dbReference type="PANTHER" id="PTHR47261">
    <property type="entry name" value="CALCIUM-DEPENDENT LIPID-BINDING (CALB DOMAIN) FAMILY PROTEIN"/>
    <property type="match status" value="1"/>
</dbReference>
<dbReference type="PANTHER" id="PTHR47261:SF2">
    <property type="entry name" value="CALCIUM-DEPENDENT LIPID-BINDING (CALB DOMAIN) FAMILY PROTEIN"/>
    <property type="match status" value="1"/>
</dbReference>
<accession>A0AA88U6I0</accession>
<dbReference type="Proteomes" id="UP001187471">
    <property type="component" value="Unassembled WGS sequence"/>
</dbReference>
<keyword evidence="4" id="KW-1185">Reference proteome</keyword>
<evidence type="ECO:0000256" key="2">
    <source>
        <dbReference type="SAM" id="Phobius"/>
    </source>
</evidence>
<feature type="transmembrane region" description="Helical" evidence="2">
    <location>
        <begin position="247"/>
        <end position="269"/>
    </location>
</feature>
<feature type="compositionally biased region" description="Basic and acidic residues" evidence="1">
    <location>
        <begin position="54"/>
        <end position="65"/>
    </location>
</feature>
<comment type="caution">
    <text evidence="3">The sequence shown here is derived from an EMBL/GenBank/DDBJ whole genome shotgun (WGS) entry which is preliminary data.</text>
</comment>
<name>A0AA88U6I0_9ASTE</name>
<protein>
    <submittedName>
        <fullName evidence="3">Uncharacterized protein</fullName>
    </submittedName>
</protein>
<feature type="region of interest" description="Disordered" evidence="1">
    <location>
        <begin position="210"/>
        <end position="242"/>
    </location>
</feature>
<sequence>MVGPPGKPRRRCTDKHRRQPAQPLPAANAALPQAQTPSSSRSVPPRSGAWMVGADRHGAPRDGDASGHNLQICGAVASRRTVAQTPSTAGHRRSRSTPDPPHHTVPTDRIVVLQGGWGLLKKGSSGEILLRLTYKAYVEDEEDEKTEKVYLESDASDDELYDSEELDATYEQGEKDPSSETDKETFMDVLAALIVSEEFQGIVASETGNTRSLDNATKTMSTSKPRGPDAESVLPTEDRVSEGSGDLAFGGSALIWLAVITSVLVLIALNVDGPSIFNP</sequence>
<keyword evidence="2" id="KW-0812">Transmembrane</keyword>
<keyword evidence="2" id="KW-0472">Membrane</keyword>
<reference evidence="3" key="1">
    <citation type="submission" date="2022-12" db="EMBL/GenBank/DDBJ databases">
        <title>Draft genome assemblies for two species of Escallonia (Escalloniales).</title>
        <authorList>
            <person name="Chanderbali A."/>
            <person name="Dervinis C."/>
            <person name="Anghel I."/>
            <person name="Soltis D."/>
            <person name="Soltis P."/>
            <person name="Zapata F."/>
        </authorList>
    </citation>
    <scope>NUCLEOTIDE SEQUENCE</scope>
    <source>
        <strain evidence="3">UCBG92.1500</strain>
        <tissue evidence="3">Leaf</tissue>
    </source>
</reference>
<feature type="compositionally biased region" description="Basic residues" evidence="1">
    <location>
        <begin position="7"/>
        <end position="19"/>
    </location>
</feature>
<proteinExistence type="predicted"/>
<evidence type="ECO:0000256" key="1">
    <source>
        <dbReference type="SAM" id="MobiDB-lite"/>
    </source>
</evidence>
<dbReference type="EMBL" id="JAVXUO010002511">
    <property type="protein sequence ID" value="KAK2972600.1"/>
    <property type="molecule type" value="Genomic_DNA"/>
</dbReference>
<dbReference type="AlphaFoldDB" id="A0AA88U6I0"/>
<feature type="compositionally biased region" description="Low complexity" evidence="1">
    <location>
        <begin position="20"/>
        <end position="47"/>
    </location>
</feature>
<gene>
    <name evidence="3" type="ORF">RJ640_007069</name>
</gene>
<feature type="region of interest" description="Disordered" evidence="1">
    <location>
        <begin position="1"/>
        <end position="106"/>
    </location>
</feature>
<keyword evidence="2" id="KW-1133">Transmembrane helix</keyword>
<evidence type="ECO:0000313" key="3">
    <source>
        <dbReference type="EMBL" id="KAK2972600.1"/>
    </source>
</evidence>
<organism evidence="3 4">
    <name type="scientific">Escallonia rubra</name>
    <dbReference type="NCBI Taxonomy" id="112253"/>
    <lineage>
        <taxon>Eukaryota</taxon>
        <taxon>Viridiplantae</taxon>
        <taxon>Streptophyta</taxon>
        <taxon>Embryophyta</taxon>
        <taxon>Tracheophyta</taxon>
        <taxon>Spermatophyta</taxon>
        <taxon>Magnoliopsida</taxon>
        <taxon>eudicotyledons</taxon>
        <taxon>Gunneridae</taxon>
        <taxon>Pentapetalae</taxon>
        <taxon>asterids</taxon>
        <taxon>campanulids</taxon>
        <taxon>Escalloniales</taxon>
        <taxon>Escalloniaceae</taxon>
        <taxon>Escallonia</taxon>
    </lineage>
</organism>
<evidence type="ECO:0000313" key="4">
    <source>
        <dbReference type="Proteomes" id="UP001187471"/>
    </source>
</evidence>
<feature type="compositionally biased region" description="Polar residues" evidence="1">
    <location>
        <begin position="210"/>
        <end position="224"/>
    </location>
</feature>